<evidence type="ECO:0000259" key="3">
    <source>
        <dbReference type="Pfam" id="PF09118"/>
    </source>
</evidence>
<dbReference type="AlphaFoldDB" id="A0A5C3QAW3"/>
<dbReference type="InterPro" id="IPR011043">
    <property type="entry name" value="Gal_Oxase/kelch_b-propeller"/>
</dbReference>
<evidence type="ECO:0000313" key="5">
    <source>
        <dbReference type="Proteomes" id="UP000305067"/>
    </source>
</evidence>
<protein>
    <submittedName>
        <fullName evidence="4">Glyoxal oxidase</fullName>
    </submittedName>
</protein>
<dbReference type="PANTHER" id="PTHR32208:SF96">
    <property type="entry name" value="GLYOXAL OXIDASE"/>
    <property type="match status" value="1"/>
</dbReference>
<dbReference type="Gene3D" id="2.130.10.80">
    <property type="entry name" value="Galactose oxidase/kelch, beta-propeller"/>
    <property type="match status" value="1"/>
</dbReference>
<dbReference type="Gene3D" id="2.60.40.10">
    <property type="entry name" value="Immunoglobulins"/>
    <property type="match status" value="1"/>
</dbReference>
<sequence>MQSVLLPLSRSPYHSLRMTYCYRSLVSALQAQEHTVRVSGLSTSAQAAWTFVQNGTTGIIGLELMVVSPTLAIMFDNGGTAPLRINGYIPLGGALWNMETNRASPLDLKTNGFCASGGFLSNGSMVFIGGGFVNPGNNVPDEDGLTSIRVFEPCTAPDGRNCTIFDDPTLLHLAESRWYPTAIRVFDGSLIILGGASAGMPFFKTRPVNNFEFFPAKDRGIPRPSPLLTRTAPVNMFPRSFALPDGKVFIVSDSQSALYDIEPNTETTPSSIPNSVRIPNPYDGAATLLPLFPPLYIPEVVACGGSTARENSRPFRLSTQDLHRISGIARGWQVERMAEGRTLSEMVLLPGAEVLVINGASTGYSAIGNVRSQCTSPSLTPSLYRPSAPSAQRFTNQDMPRSRIPRLYHSAVTLTPKGNILITGSNPNWLIDSTTFFKSGSMPQLRSSELRAEHLNPPYMFVDRPVLKSVPTRPGCNQTLSVAVSIPAELMFPRFKQIALMDLGFSSHSFHSSDRLVFMNAEVFSNRTTLSFLTPPNNRVYPPGPGWMFLTIAGVTSEGVQVMLGSGASPPLPNQGVPIVPISA</sequence>
<keyword evidence="5" id="KW-1185">Reference proteome</keyword>
<organism evidence="4 5">
    <name type="scientific">Pterulicium gracile</name>
    <dbReference type="NCBI Taxonomy" id="1884261"/>
    <lineage>
        <taxon>Eukaryota</taxon>
        <taxon>Fungi</taxon>
        <taxon>Dikarya</taxon>
        <taxon>Basidiomycota</taxon>
        <taxon>Agaricomycotina</taxon>
        <taxon>Agaricomycetes</taxon>
        <taxon>Agaricomycetidae</taxon>
        <taxon>Agaricales</taxon>
        <taxon>Pleurotineae</taxon>
        <taxon>Pterulaceae</taxon>
        <taxon>Pterulicium</taxon>
    </lineage>
</organism>
<accession>A0A5C3QAW3</accession>
<feature type="domain" description="Glyoxal oxidase N-terminal" evidence="2">
    <location>
        <begin position="95"/>
        <end position="432"/>
    </location>
</feature>
<dbReference type="InterPro" id="IPR009880">
    <property type="entry name" value="Glyoxal_oxidase_N"/>
</dbReference>
<feature type="domain" description="Galactose oxidase-like Early set" evidence="3">
    <location>
        <begin position="464"/>
        <end position="563"/>
    </location>
</feature>
<dbReference type="InterPro" id="IPR014756">
    <property type="entry name" value="Ig_E-set"/>
</dbReference>
<dbReference type="InterPro" id="IPR015202">
    <property type="entry name" value="GO-like_E_set"/>
</dbReference>
<dbReference type="InterPro" id="IPR013783">
    <property type="entry name" value="Ig-like_fold"/>
</dbReference>
<dbReference type="SUPFAM" id="SSF81296">
    <property type="entry name" value="E set domains"/>
    <property type="match status" value="1"/>
</dbReference>
<reference evidence="4 5" key="1">
    <citation type="journal article" date="2019" name="Nat. Ecol. Evol.">
        <title>Megaphylogeny resolves global patterns of mushroom evolution.</title>
        <authorList>
            <person name="Varga T."/>
            <person name="Krizsan K."/>
            <person name="Foldi C."/>
            <person name="Dima B."/>
            <person name="Sanchez-Garcia M."/>
            <person name="Sanchez-Ramirez S."/>
            <person name="Szollosi G.J."/>
            <person name="Szarkandi J.G."/>
            <person name="Papp V."/>
            <person name="Albert L."/>
            <person name="Andreopoulos W."/>
            <person name="Angelini C."/>
            <person name="Antonin V."/>
            <person name="Barry K.W."/>
            <person name="Bougher N.L."/>
            <person name="Buchanan P."/>
            <person name="Buyck B."/>
            <person name="Bense V."/>
            <person name="Catcheside P."/>
            <person name="Chovatia M."/>
            <person name="Cooper J."/>
            <person name="Damon W."/>
            <person name="Desjardin D."/>
            <person name="Finy P."/>
            <person name="Geml J."/>
            <person name="Haridas S."/>
            <person name="Hughes K."/>
            <person name="Justo A."/>
            <person name="Karasinski D."/>
            <person name="Kautmanova I."/>
            <person name="Kiss B."/>
            <person name="Kocsube S."/>
            <person name="Kotiranta H."/>
            <person name="LaButti K.M."/>
            <person name="Lechner B.E."/>
            <person name="Liimatainen K."/>
            <person name="Lipzen A."/>
            <person name="Lukacs Z."/>
            <person name="Mihaltcheva S."/>
            <person name="Morgado L.N."/>
            <person name="Niskanen T."/>
            <person name="Noordeloos M.E."/>
            <person name="Ohm R.A."/>
            <person name="Ortiz-Santana B."/>
            <person name="Ovrebo C."/>
            <person name="Racz N."/>
            <person name="Riley R."/>
            <person name="Savchenko A."/>
            <person name="Shiryaev A."/>
            <person name="Soop K."/>
            <person name="Spirin V."/>
            <person name="Szebenyi C."/>
            <person name="Tomsovsky M."/>
            <person name="Tulloss R.E."/>
            <person name="Uehling J."/>
            <person name="Grigoriev I.V."/>
            <person name="Vagvolgyi C."/>
            <person name="Papp T."/>
            <person name="Martin F.M."/>
            <person name="Miettinen O."/>
            <person name="Hibbett D.S."/>
            <person name="Nagy L.G."/>
        </authorList>
    </citation>
    <scope>NUCLEOTIDE SEQUENCE [LARGE SCALE GENOMIC DNA]</scope>
    <source>
        <strain evidence="4 5">CBS 309.79</strain>
    </source>
</reference>
<gene>
    <name evidence="4" type="ORF">BDV98DRAFT_627131</name>
</gene>
<dbReference type="InterPro" id="IPR037293">
    <property type="entry name" value="Gal_Oxidase_central_sf"/>
</dbReference>
<name>A0A5C3QAW3_9AGAR</name>
<dbReference type="Pfam" id="PF07250">
    <property type="entry name" value="Glyoxal_oxid_N"/>
    <property type="match status" value="1"/>
</dbReference>
<proteinExistence type="predicted"/>
<evidence type="ECO:0000259" key="2">
    <source>
        <dbReference type="Pfam" id="PF07250"/>
    </source>
</evidence>
<dbReference type="EMBL" id="ML178835">
    <property type="protein sequence ID" value="TFK99215.1"/>
    <property type="molecule type" value="Genomic_DNA"/>
</dbReference>
<dbReference type="PANTHER" id="PTHR32208">
    <property type="entry name" value="SECRETED PROTEIN-RELATED"/>
    <property type="match status" value="1"/>
</dbReference>
<evidence type="ECO:0000313" key="4">
    <source>
        <dbReference type="EMBL" id="TFK99215.1"/>
    </source>
</evidence>
<dbReference type="Pfam" id="PF09118">
    <property type="entry name" value="GO-like_E_set"/>
    <property type="match status" value="1"/>
</dbReference>
<dbReference type="SUPFAM" id="SSF50965">
    <property type="entry name" value="Galactose oxidase, central domain"/>
    <property type="match status" value="1"/>
</dbReference>
<dbReference type="STRING" id="1884261.A0A5C3QAW3"/>
<dbReference type="Proteomes" id="UP000305067">
    <property type="component" value="Unassembled WGS sequence"/>
</dbReference>
<keyword evidence="1" id="KW-0732">Signal</keyword>
<evidence type="ECO:0000256" key="1">
    <source>
        <dbReference type="ARBA" id="ARBA00022729"/>
    </source>
</evidence>
<dbReference type="OrthoDB" id="2019572at2759"/>